<dbReference type="Proteomes" id="UP001303115">
    <property type="component" value="Unassembled WGS sequence"/>
</dbReference>
<feature type="signal peptide" evidence="1">
    <location>
        <begin position="1"/>
        <end position="20"/>
    </location>
</feature>
<feature type="chain" id="PRO_5042892574" evidence="1">
    <location>
        <begin position="21"/>
        <end position="102"/>
    </location>
</feature>
<gene>
    <name evidence="2" type="ORF">C8A01DRAFT_50586</name>
</gene>
<evidence type="ECO:0000313" key="3">
    <source>
        <dbReference type="Proteomes" id="UP001303115"/>
    </source>
</evidence>
<keyword evidence="1" id="KW-0732">Signal</keyword>
<reference evidence="3" key="1">
    <citation type="journal article" date="2023" name="Mol. Phylogenet. Evol.">
        <title>Genome-scale phylogeny and comparative genomics of the fungal order Sordariales.</title>
        <authorList>
            <person name="Hensen N."/>
            <person name="Bonometti L."/>
            <person name="Westerberg I."/>
            <person name="Brannstrom I.O."/>
            <person name="Guillou S."/>
            <person name="Cros-Aarteil S."/>
            <person name="Calhoun S."/>
            <person name="Haridas S."/>
            <person name="Kuo A."/>
            <person name="Mondo S."/>
            <person name="Pangilinan J."/>
            <person name="Riley R."/>
            <person name="LaButti K."/>
            <person name="Andreopoulos B."/>
            <person name="Lipzen A."/>
            <person name="Chen C."/>
            <person name="Yan M."/>
            <person name="Daum C."/>
            <person name="Ng V."/>
            <person name="Clum A."/>
            <person name="Steindorff A."/>
            <person name="Ohm R.A."/>
            <person name="Martin F."/>
            <person name="Silar P."/>
            <person name="Natvig D.O."/>
            <person name="Lalanne C."/>
            <person name="Gautier V."/>
            <person name="Ament-Velasquez S.L."/>
            <person name="Kruys A."/>
            <person name="Hutchinson M.I."/>
            <person name="Powell A.J."/>
            <person name="Barry K."/>
            <person name="Miller A.N."/>
            <person name="Grigoriev I.V."/>
            <person name="Debuchy R."/>
            <person name="Gladieux P."/>
            <person name="Hiltunen Thoren M."/>
            <person name="Johannesson H."/>
        </authorList>
    </citation>
    <scope>NUCLEOTIDE SEQUENCE [LARGE SCALE GENOMIC DNA]</scope>
    <source>
        <strain evidence="3">CBS 284.82</strain>
    </source>
</reference>
<organism evidence="2 3">
    <name type="scientific">Parachaetomium inaequale</name>
    <dbReference type="NCBI Taxonomy" id="2588326"/>
    <lineage>
        <taxon>Eukaryota</taxon>
        <taxon>Fungi</taxon>
        <taxon>Dikarya</taxon>
        <taxon>Ascomycota</taxon>
        <taxon>Pezizomycotina</taxon>
        <taxon>Sordariomycetes</taxon>
        <taxon>Sordariomycetidae</taxon>
        <taxon>Sordariales</taxon>
        <taxon>Chaetomiaceae</taxon>
        <taxon>Parachaetomium</taxon>
    </lineage>
</organism>
<dbReference type="AlphaFoldDB" id="A0AAN6P6I8"/>
<comment type="caution">
    <text evidence="2">The sequence shown here is derived from an EMBL/GenBank/DDBJ whole genome shotgun (WGS) entry which is preliminary data.</text>
</comment>
<protein>
    <submittedName>
        <fullName evidence="2">Uncharacterized protein</fullName>
    </submittedName>
</protein>
<keyword evidence="3" id="KW-1185">Reference proteome</keyword>
<accession>A0AAN6P6I8</accession>
<evidence type="ECO:0000313" key="2">
    <source>
        <dbReference type="EMBL" id="KAK4032673.1"/>
    </source>
</evidence>
<dbReference type="EMBL" id="MU854585">
    <property type="protein sequence ID" value="KAK4032673.1"/>
    <property type="molecule type" value="Genomic_DNA"/>
</dbReference>
<name>A0AAN6P6I8_9PEZI</name>
<sequence length="102" mass="10364">MVKFTSVVVALAATITGAQAAFTKACNAPYDVCGWTLTNTEFGYDQATLAAAATAAGQDASSGTILFDAIYNCGADGVIAWNHHCANGCDGAIQVPNANCRA</sequence>
<evidence type="ECO:0000256" key="1">
    <source>
        <dbReference type="SAM" id="SignalP"/>
    </source>
</evidence>
<proteinExistence type="predicted"/>